<feature type="domain" description="SCP" evidence="1">
    <location>
        <begin position="3"/>
        <end position="102"/>
    </location>
</feature>
<evidence type="ECO:0000313" key="2">
    <source>
        <dbReference type="Proteomes" id="UP000038045"/>
    </source>
</evidence>
<name>A0A0N4Z839_PARTI</name>
<dbReference type="Gene3D" id="3.40.33.10">
    <property type="entry name" value="CAP"/>
    <property type="match status" value="1"/>
</dbReference>
<dbReference type="AlphaFoldDB" id="A0A0N4Z839"/>
<reference evidence="3" key="1">
    <citation type="submission" date="2017-02" db="UniProtKB">
        <authorList>
            <consortium name="WormBaseParasite"/>
        </authorList>
    </citation>
    <scope>IDENTIFICATION</scope>
</reference>
<sequence>VMRQINKYRLIHGVQKLEENDASISRANKCVEYIKGIPLIRKYAYIPGSIEIVDFATKKEARGIIKKWYDGYNHYNFDDPELTHANRFFAVMVYNKSTGGTCKAFERGIHAIFCCEFTTSDYFRSTFKDNVFKKKI</sequence>
<dbReference type="Proteomes" id="UP000038045">
    <property type="component" value="Unplaced"/>
</dbReference>
<dbReference type="InterPro" id="IPR035940">
    <property type="entry name" value="CAP_sf"/>
</dbReference>
<keyword evidence="2" id="KW-1185">Reference proteome</keyword>
<dbReference type="WBParaSite" id="PTRK_0000335300.1">
    <property type="protein sequence ID" value="PTRK_0000335300.1"/>
    <property type="gene ID" value="PTRK_0000335300"/>
</dbReference>
<protein>
    <submittedName>
        <fullName evidence="3">SCP domain-containing protein</fullName>
    </submittedName>
</protein>
<dbReference type="SUPFAM" id="SSF55797">
    <property type="entry name" value="PR-1-like"/>
    <property type="match status" value="1"/>
</dbReference>
<evidence type="ECO:0000313" key="3">
    <source>
        <dbReference type="WBParaSite" id="PTRK_0000335300.1"/>
    </source>
</evidence>
<organism evidence="2 3">
    <name type="scientific">Parastrongyloides trichosuri</name>
    <name type="common">Possum-specific nematode worm</name>
    <dbReference type="NCBI Taxonomy" id="131310"/>
    <lineage>
        <taxon>Eukaryota</taxon>
        <taxon>Metazoa</taxon>
        <taxon>Ecdysozoa</taxon>
        <taxon>Nematoda</taxon>
        <taxon>Chromadorea</taxon>
        <taxon>Rhabditida</taxon>
        <taxon>Tylenchina</taxon>
        <taxon>Panagrolaimomorpha</taxon>
        <taxon>Strongyloidoidea</taxon>
        <taxon>Strongyloididae</taxon>
        <taxon>Parastrongyloides</taxon>
    </lineage>
</organism>
<dbReference type="InterPro" id="IPR014044">
    <property type="entry name" value="CAP_dom"/>
</dbReference>
<evidence type="ECO:0000259" key="1">
    <source>
        <dbReference type="Pfam" id="PF00188"/>
    </source>
</evidence>
<proteinExistence type="predicted"/>
<accession>A0A0N4Z839</accession>
<dbReference type="Pfam" id="PF00188">
    <property type="entry name" value="CAP"/>
    <property type="match status" value="1"/>
</dbReference>